<protein>
    <submittedName>
        <fullName evidence="1">Uncharacterized protein</fullName>
    </submittedName>
</protein>
<dbReference type="EMBL" id="JACAOZ010000024">
    <property type="protein sequence ID" value="NVZ58888.1"/>
    <property type="molecule type" value="Genomic_DNA"/>
</dbReference>
<sequence>MHGISPYYGSSPATFNGLPGIIGRFGESVAFPKGDTPSWKKLETYKTFFESVARDNNSGVLTADGKELLDAVASPDTSKQPRVSAYCFNVGPYSARDSFIVKREPIVQGAVNFVLWMPEKDFKSSYEFNSYQAIDDFLKSLPKNTDAFNAFLAHFVDKTATSPVRTAVQARASATQGSAPNMLIGPGQQIVGNVFEHLDRTSENPTTIRFVNGLVNQQLESVDHGRPTFSGVRPNGEKVVYRYDFHGNLLGSGDKGNFYFLKNGAHSQLPLVPITLPQLRELVFRGNGDLNSVVNAFANFLESPFSGVSTLLQALGVDKATADTVERGLDNPVNAVLLFLNKNNDIGRVFGLPKSEMNAILTNFATAAQGFVPGYGTYRSVAAVLAKILKQQPVTQEEAREAAHGLGVKADIKL</sequence>
<proteinExistence type="predicted"/>
<evidence type="ECO:0000313" key="1">
    <source>
        <dbReference type="EMBL" id="NVZ58888.1"/>
    </source>
</evidence>
<evidence type="ECO:0000313" key="2">
    <source>
        <dbReference type="Proteomes" id="UP000560470"/>
    </source>
</evidence>
<reference evidence="1 2" key="1">
    <citation type="submission" date="2020-04" db="EMBL/GenBank/DDBJ databases">
        <title>Molecular characterization of pseudomonads from Agaricus bisporus reveal novel blotch 2 pathogens in Western Europe.</title>
        <authorList>
            <person name="Taparia T."/>
            <person name="Krijger M."/>
            <person name="Haynes E."/>
            <person name="Elpinstone J.G."/>
            <person name="Noble R."/>
            <person name="Van Der Wolf J."/>
        </authorList>
    </citation>
    <scope>NUCLEOTIDE SEQUENCE [LARGE SCALE GENOMIC DNA]</scope>
    <source>
        <strain evidence="1 2">B7002</strain>
    </source>
</reference>
<accession>A0A7Y7RVS6</accession>
<dbReference type="Proteomes" id="UP000560470">
    <property type="component" value="Unassembled WGS sequence"/>
</dbReference>
<dbReference type="RefSeq" id="WP_177034631.1">
    <property type="nucleotide sequence ID" value="NZ_JACAOZ010000024.1"/>
</dbReference>
<comment type="caution">
    <text evidence="1">The sequence shown here is derived from an EMBL/GenBank/DDBJ whole genome shotgun (WGS) entry which is preliminary data.</text>
</comment>
<dbReference type="AlphaFoldDB" id="A0A7Y7RVS6"/>
<gene>
    <name evidence="1" type="ORF">HX797_21705</name>
</gene>
<organism evidence="1 2">
    <name type="scientific">Pseudomonas edaphica</name>
    <dbReference type="NCBI Taxonomy" id="2006980"/>
    <lineage>
        <taxon>Bacteria</taxon>
        <taxon>Pseudomonadati</taxon>
        <taxon>Pseudomonadota</taxon>
        <taxon>Gammaproteobacteria</taxon>
        <taxon>Pseudomonadales</taxon>
        <taxon>Pseudomonadaceae</taxon>
        <taxon>Pseudomonas</taxon>
    </lineage>
</organism>
<name>A0A7Y7RVS6_9PSED</name>